<feature type="domain" description="VWFA" evidence="1">
    <location>
        <begin position="38"/>
        <end position="222"/>
    </location>
</feature>
<dbReference type="AlphaFoldDB" id="A0A839HB36"/>
<evidence type="ECO:0000313" key="3">
    <source>
        <dbReference type="Proteomes" id="UP000548632"/>
    </source>
</evidence>
<dbReference type="Proteomes" id="UP000548632">
    <property type="component" value="Unassembled WGS sequence"/>
</dbReference>
<reference evidence="2 3" key="1">
    <citation type="journal article" date="2020" name="Arch. Microbiol.">
        <title>The genome sequence of the giant phototrophic gammaproteobacterium Thiospirillum jenense gives insight into its physiological properties and phylogenetic relationships.</title>
        <authorList>
            <person name="Imhoff J.F."/>
            <person name="Meyer T.E."/>
            <person name="Kyndt J.A."/>
        </authorList>
    </citation>
    <scope>NUCLEOTIDE SEQUENCE [LARGE SCALE GENOMIC DNA]</scope>
    <source>
        <strain evidence="2 3">DSM 216</strain>
    </source>
</reference>
<dbReference type="InterPro" id="IPR002035">
    <property type="entry name" value="VWF_A"/>
</dbReference>
<dbReference type="SUPFAM" id="SSF53300">
    <property type="entry name" value="vWA-like"/>
    <property type="match status" value="1"/>
</dbReference>
<proteinExistence type="predicted"/>
<sequence length="241" mass="26982">MAISLDKLQTKAPQLVDLRKSVDSTLKNHSSLTGHVAKVALALDYSGSMTSLYDNGWVQKLAERVLALGTAFDDDGDIDIFIFESKAYYVGVLSIDNYQGGVNRLLAKYHMGSTNYAAVMQLIRNHYKTGLMRKLFGSQEKKLPSYVMFITDGEPDSRSDAEKQIREASKEPIFWQFMGVGGTRFEFLSKLDTMSGRFIDNAGFFSITNPNKMSDQTLYQNMLSEYPSWVSQMTAKGIITA</sequence>
<name>A0A839HB36_9GAMM</name>
<protein>
    <submittedName>
        <fullName evidence="2">VWA domain-containing protein</fullName>
    </submittedName>
</protein>
<dbReference type="Gene3D" id="3.40.50.410">
    <property type="entry name" value="von Willebrand factor, type A domain"/>
    <property type="match status" value="1"/>
</dbReference>
<evidence type="ECO:0000313" key="2">
    <source>
        <dbReference type="EMBL" id="MBB1124706.1"/>
    </source>
</evidence>
<dbReference type="SMART" id="SM00327">
    <property type="entry name" value="VWA"/>
    <property type="match status" value="1"/>
</dbReference>
<accession>A0A839HB36</accession>
<dbReference type="PROSITE" id="PS50234">
    <property type="entry name" value="VWFA"/>
    <property type="match status" value="1"/>
</dbReference>
<keyword evidence="3" id="KW-1185">Reference proteome</keyword>
<gene>
    <name evidence="2" type="ORF">HUK38_00485</name>
</gene>
<dbReference type="InterPro" id="IPR036465">
    <property type="entry name" value="vWFA_dom_sf"/>
</dbReference>
<organism evidence="2 3">
    <name type="scientific">Thiospirillum jenense</name>
    <dbReference type="NCBI Taxonomy" id="1653858"/>
    <lineage>
        <taxon>Bacteria</taxon>
        <taxon>Pseudomonadati</taxon>
        <taxon>Pseudomonadota</taxon>
        <taxon>Gammaproteobacteria</taxon>
        <taxon>Chromatiales</taxon>
        <taxon>Chromatiaceae</taxon>
        <taxon>Thiospirillum</taxon>
    </lineage>
</organism>
<dbReference type="InterPro" id="IPR019303">
    <property type="entry name" value="vWA_TerF_C"/>
</dbReference>
<evidence type="ECO:0000259" key="1">
    <source>
        <dbReference type="PROSITE" id="PS50234"/>
    </source>
</evidence>
<dbReference type="EMBL" id="JABVCQ010000001">
    <property type="protein sequence ID" value="MBB1124706.1"/>
    <property type="molecule type" value="Genomic_DNA"/>
</dbReference>
<dbReference type="Pfam" id="PF10138">
    <property type="entry name" value="vWA-TerF-like"/>
    <property type="match status" value="1"/>
</dbReference>
<dbReference type="RefSeq" id="WP_182581808.1">
    <property type="nucleotide sequence ID" value="NZ_JABVCQ010000001.1"/>
</dbReference>
<comment type="caution">
    <text evidence="2">The sequence shown here is derived from an EMBL/GenBank/DDBJ whole genome shotgun (WGS) entry which is preliminary data.</text>
</comment>